<name>A0A3P2A2Q7_9NEIS</name>
<organism evidence="2 3">
    <name type="scientific">Conchiformibius steedae</name>
    <dbReference type="NCBI Taxonomy" id="153493"/>
    <lineage>
        <taxon>Bacteria</taxon>
        <taxon>Pseudomonadati</taxon>
        <taxon>Pseudomonadota</taxon>
        <taxon>Betaproteobacteria</taxon>
        <taxon>Neisseriales</taxon>
        <taxon>Neisseriaceae</taxon>
        <taxon>Conchiformibius</taxon>
    </lineage>
</organism>
<evidence type="ECO:0000313" key="3">
    <source>
        <dbReference type="Proteomes" id="UP000269923"/>
    </source>
</evidence>
<dbReference type="SUPFAM" id="SSF47616">
    <property type="entry name" value="GST C-terminal domain-like"/>
    <property type="match status" value="1"/>
</dbReference>
<dbReference type="PROSITE" id="PS50404">
    <property type="entry name" value="GST_NTER"/>
    <property type="match status" value="1"/>
</dbReference>
<proteinExistence type="predicted"/>
<dbReference type="NCBIfam" id="NF007702">
    <property type="entry name" value="PRK10387.1"/>
    <property type="match status" value="1"/>
</dbReference>
<dbReference type="InterPro" id="IPR036249">
    <property type="entry name" value="Thioredoxin-like_sf"/>
</dbReference>
<dbReference type="CDD" id="cd03199">
    <property type="entry name" value="GST_C_GRX2"/>
    <property type="match status" value="1"/>
</dbReference>
<dbReference type="Pfam" id="PF13417">
    <property type="entry name" value="GST_N_3"/>
    <property type="match status" value="1"/>
</dbReference>
<dbReference type="Proteomes" id="UP000269923">
    <property type="component" value="Unassembled WGS sequence"/>
</dbReference>
<dbReference type="EMBL" id="RQYC01000013">
    <property type="protein sequence ID" value="RRD89609.1"/>
    <property type="molecule type" value="Genomic_DNA"/>
</dbReference>
<comment type="caution">
    <text evidence="2">The sequence shown here is derived from an EMBL/GenBank/DDBJ whole genome shotgun (WGS) entry which is preliminary data.</text>
</comment>
<dbReference type="PROSITE" id="PS00195">
    <property type="entry name" value="GLUTAREDOXIN_1"/>
    <property type="match status" value="1"/>
</dbReference>
<keyword evidence="3" id="KW-1185">Reference proteome</keyword>
<dbReference type="InterPro" id="IPR036282">
    <property type="entry name" value="Glutathione-S-Trfase_C_sf"/>
</dbReference>
<gene>
    <name evidence="2" type="ORF">EII21_08260</name>
</gene>
<evidence type="ECO:0000259" key="1">
    <source>
        <dbReference type="PROSITE" id="PS50404"/>
    </source>
</evidence>
<protein>
    <submittedName>
        <fullName evidence="2">Glutaredoxin 2</fullName>
    </submittedName>
</protein>
<accession>A0A3P2A2Q7</accession>
<dbReference type="SUPFAM" id="SSF52833">
    <property type="entry name" value="Thioredoxin-like"/>
    <property type="match status" value="1"/>
</dbReference>
<dbReference type="Pfam" id="PF04399">
    <property type="entry name" value="Glutaredoxin2_C"/>
    <property type="match status" value="1"/>
</dbReference>
<dbReference type="InterPro" id="IPR007494">
    <property type="entry name" value="Glutaredoxin2_C"/>
</dbReference>
<dbReference type="SMR" id="A0A3P2A2Q7"/>
<evidence type="ECO:0000313" key="2">
    <source>
        <dbReference type="EMBL" id="RRD89609.1"/>
    </source>
</evidence>
<dbReference type="Gene3D" id="3.40.30.10">
    <property type="entry name" value="Glutaredoxin"/>
    <property type="match status" value="1"/>
</dbReference>
<dbReference type="InterPro" id="IPR011767">
    <property type="entry name" value="GLR_AS"/>
</dbReference>
<reference evidence="2 3" key="1">
    <citation type="submission" date="2018-11" db="EMBL/GenBank/DDBJ databases">
        <title>Genomes From Bacteria Associated with the Canine Oral Cavity: a Test Case for Automated Genome-Based Taxonomic Assignment.</title>
        <authorList>
            <person name="Coil D.A."/>
            <person name="Jospin G."/>
            <person name="Darling A.E."/>
            <person name="Wallis C."/>
            <person name="Davis I.J."/>
            <person name="Harris S."/>
            <person name="Eisen J.A."/>
            <person name="Holcombe L.J."/>
            <person name="O'Flynn C."/>
        </authorList>
    </citation>
    <scope>NUCLEOTIDE SEQUENCE [LARGE SCALE GENOMIC DNA]</scope>
    <source>
        <strain evidence="2 3">COT-280</strain>
    </source>
</reference>
<dbReference type="AlphaFoldDB" id="A0A3P2A2Q7"/>
<dbReference type="InterPro" id="IPR004045">
    <property type="entry name" value="Glutathione_S-Trfase_N"/>
</dbReference>
<dbReference type="RefSeq" id="WP_124795514.1">
    <property type="nucleotide sequence ID" value="NZ_RQYC01000013.1"/>
</dbReference>
<dbReference type="OrthoDB" id="5291571at2"/>
<dbReference type="NCBIfam" id="TIGR02182">
    <property type="entry name" value="GRXB"/>
    <property type="match status" value="1"/>
</dbReference>
<dbReference type="STRING" id="1121352.GCA_000620925_01180"/>
<dbReference type="GO" id="GO:0005829">
    <property type="term" value="C:cytosol"/>
    <property type="evidence" value="ECO:0007669"/>
    <property type="project" value="InterPro"/>
</dbReference>
<sequence>MKLYIYDHCPFCTRARLALAHYGYDFENMILANDDEATPIALIGAKQVPILQQTDGTAMGESLDIVRYAAANAGKDFDENVRPQVQAWFERVNGYYNHLTMPRAVRLGLPEFAEASAVAYYMEKKEQFIGSFAENLAQTESYLKQIHADLAELNAWVASADALNGTGFSMEDVLVFPLLRNLTMVKGIRLPEKVADYTAKMAENYRIDLYHDRAV</sequence>
<dbReference type="Gene3D" id="1.20.1050.10">
    <property type="match status" value="1"/>
</dbReference>
<dbReference type="InterPro" id="IPR011901">
    <property type="entry name" value="Grx2"/>
</dbReference>
<feature type="domain" description="GST N-terminal" evidence="1">
    <location>
        <begin position="1"/>
        <end position="77"/>
    </location>
</feature>
<dbReference type="PROSITE" id="PS51354">
    <property type="entry name" value="GLUTAREDOXIN_2"/>
    <property type="match status" value="1"/>
</dbReference>